<name>W5W8M4_9PSEU</name>
<organism evidence="1 2">
    <name type="scientific">Kutzneria albida DSM 43870</name>
    <dbReference type="NCBI Taxonomy" id="1449976"/>
    <lineage>
        <taxon>Bacteria</taxon>
        <taxon>Bacillati</taxon>
        <taxon>Actinomycetota</taxon>
        <taxon>Actinomycetes</taxon>
        <taxon>Pseudonocardiales</taxon>
        <taxon>Pseudonocardiaceae</taxon>
        <taxon>Kutzneria</taxon>
    </lineage>
</organism>
<keyword evidence="2" id="KW-1185">Reference proteome</keyword>
<evidence type="ECO:0008006" key="3">
    <source>
        <dbReference type="Google" id="ProtNLM"/>
    </source>
</evidence>
<dbReference type="HOGENOM" id="CLU_159325_3_0_11"/>
<dbReference type="Proteomes" id="UP000019225">
    <property type="component" value="Chromosome"/>
</dbReference>
<gene>
    <name evidence="1" type="ORF">KALB_3898</name>
</gene>
<dbReference type="KEGG" id="kal:KALB_3898"/>
<dbReference type="InterPro" id="IPR041881">
    <property type="entry name" value="PqqD_sf"/>
</dbReference>
<dbReference type="InterPro" id="IPR008792">
    <property type="entry name" value="PQQD"/>
</dbReference>
<dbReference type="NCBIfam" id="NF033530">
    <property type="entry name" value="lasso_PqqD_Strm"/>
    <property type="match status" value="1"/>
</dbReference>
<dbReference type="Pfam" id="PF05402">
    <property type="entry name" value="PqqD"/>
    <property type="match status" value="1"/>
</dbReference>
<reference evidence="1 2" key="1">
    <citation type="journal article" date="2014" name="BMC Genomics">
        <title>Complete genome sequence of producer of the glycopeptide antibiotic Aculeximycin Kutzneria albida DSM 43870T, a representative of minor genus of Pseudonocardiaceae.</title>
        <authorList>
            <person name="Rebets Y."/>
            <person name="Tokovenko B."/>
            <person name="Lushchyk I."/>
            <person name="Ruckert C."/>
            <person name="Zaburannyi N."/>
            <person name="Bechthold A."/>
            <person name="Kalinowski J."/>
            <person name="Luzhetskyy A."/>
        </authorList>
    </citation>
    <scope>NUCLEOTIDE SEQUENCE [LARGE SCALE GENOMIC DNA]</scope>
    <source>
        <strain evidence="1">DSM 43870</strain>
    </source>
</reference>
<dbReference type="Gene3D" id="1.10.10.1150">
    <property type="entry name" value="Coenzyme PQQ synthesis protein D (PqqD)"/>
    <property type="match status" value="1"/>
</dbReference>
<sequence>MTWTLRAHVAMTETEDGAVLLDEHLGKYFQLNRSATLVLRHLLDGGTATSAANCLSQWHPDAAARAQGDVTRIVDTLVKAGLVHA</sequence>
<dbReference type="STRING" id="1449976.KALB_3898"/>
<dbReference type="EMBL" id="CP007155">
    <property type="protein sequence ID" value="AHH97262.1"/>
    <property type="molecule type" value="Genomic_DNA"/>
</dbReference>
<protein>
    <recommendedName>
        <fullName evidence="3">Coenzyme PQQ synthesis protein D (PqqD)</fullName>
    </recommendedName>
</protein>
<evidence type="ECO:0000313" key="2">
    <source>
        <dbReference type="Proteomes" id="UP000019225"/>
    </source>
</evidence>
<dbReference type="AlphaFoldDB" id="W5W8M4"/>
<evidence type="ECO:0000313" key="1">
    <source>
        <dbReference type="EMBL" id="AHH97262.1"/>
    </source>
</evidence>
<proteinExistence type="predicted"/>
<dbReference type="RefSeq" id="WP_025357359.1">
    <property type="nucleotide sequence ID" value="NZ_CP007155.1"/>
</dbReference>
<accession>W5W8M4</accession>